<accession>A0A098EB05</accession>
<sequence length="453" mass="53600">MPSIVFYFEVHQPRRLKWFWPDSVRNENAENIEKFYYDDDENKKIFEKVAKKCYWPTNKILLGLIDKFKNQNKKFKIAFSITGTWLEQCEKYEPALLDTFKQMAESGCVEFLDETYYHSLAGLFADKSEFREEIRIHRNAIKEILNFSPKVFRNTELLYNNEIAKEVENLGYEGIFTEGIERILGGRSPNFIYAAKTDKSNKSNLAVLLKNYKLSDDIAFRFSWRNWNEFPLTADKYVRWLSASEGEVINLCMDYETFGEHQWAETGIFEFLKCLPDEILKHENLDFLTPTDAISKYKNTDVNEGKIIDVPWDKTISWADTERDHSAWLGNHNQLLCFSEVQRIAYLIDKISDESAKLKFKKVRRYLLTSDHFHYMSTKNIADQEIHNYFSNRTNAYDAAVNLMSIISDLKEKVLIQLLNEATYQKEKIKLEKETSETEQRKEAYMRSRIFKM</sequence>
<comment type="similarity">
    <text evidence="1">Belongs to the glycosyl hydrolase 57 family.</text>
</comment>
<proteinExistence type="inferred from homology"/>
<evidence type="ECO:0000313" key="4">
    <source>
        <dbReference type="EMBL" id="CEG12696.1"/>
    </source>
</evidence>
<feature type="domain" description="Glycoside hydrolase family 57 N-terminal" evidence="3">
    <location>
        <begin position="5"/>
        <end position="302"/>
    </location>
</feature>
<dbReference type="PANTHER" id="PTHR36306:SF1">
    <property type="entry name" value="ALPHA-AMYLASE-RELATED"/>
    <property type="match status" value="1"/>
</dbReference>
<dbReference type="SUPFAM" id="SSF88713">
    <property type="entry name" value="Glycoside hydrolase/deacetylase"/>
    <property type="match status" value="1"/>
</dbReference>
<dbReference type="Gene3D" id="3.20.110.20">
    <property type="match status" value="1"/>
</dbReference>
<dbReference type="EC" id="3.2.1.1" evidence="4"/>
<dbReference type="AlphaFoldDB" id="A0A098EB05"/>
<protein>
    <submittedName>
        <fullName evidence="4">Putative alpha-amylase</fullName>
        <ecNumber evidence="4">3.2.1.1</ecNumber>
    </submittedName>
</protein>
<dbReference type="CDD" id="cd10795">
    <property type="entry name" value="GH57N_MJA1_like"/>
    <property type="match status" value="1"/>
</dbReference>
<keyword evidence="2" id="KW-0119">Carbohydrate metabolism</keyword>
<organism evidence="4">
    <name type="scientific">groundwater metagenome</name>
    <dbReference type="NCBI Taxonomy" id="717931"/>
    <lineage>
        <taxon>unclassified sequences</taxon>
        <taxon>metagenomes</taxon>
        <taxon>ecological metagenomes</taxon>
    </lineage>
</organism>
<dbReference type="InterPro" id="IPR004300">
    <property type="entry name" value="Glyco_hydro_57_N"/>
</dbReference>
<gene>
    <name evidence="4" type="ORF">MSIBF_A2630002</name>
</gene>
<evidence type="ECO:0000259" key="3">
    <source>
        <dbReference type="Pfam" id="PF03065"/>
    </source>
</evidence>
<keyword evidence="4" id="KW-0378">Hydrolase</keyword>
<dbReference type="Pfam" id="PF03065">
    <property type="entry name" value="Glyco_hydro_57"/>
    <property type="match status" value="1"/>
</dbReference>
<dbReference type="PANTHER" id="PTHR36306">
    <property type="entry name" value="ALPHA-AMYLASE-RELATED-RELATED"/>
    <property type="match status" value="1"/>
</dbReference>
<name>A0A098EB05_9ZZZZ</name>
<dbReference type="GO" id="GO:0005975">
    <property type="term" value="P:carbohydrate metabolic process"/>
    <property type="evidence" value="ECO:0007669"/>
    <property type="project" value="InterPro"/>
</dbReference>
<dbReference type="GO" id="GO:0004556">
    <property type="term" value="F:alpha-amylase activity"/>
    <property type="evidence" value="ECO:0007669"/>
    <property type="project" value="UniProtKB-EC"/>
</dbReference>
<reference evidence="4" key="1">
    <citation type="submission" date="2014-09" db="EMBL/GenBank/DDBJ databases">
        <authorList>
            <person name="Probst J Alexander"/>
        </authorList>
    </citation>
    <scope>NUCLEOTIDE SEQUENCE</scope>
</reference>
<evidence type="ECO:0000256" key="2">
    <source>
        <dbReference type="ARBA" id="ARBA00023277"/>
    </source>
</evidence>
<evidence type="ECO:0000256" key="1">
    <source>
        <dbReference type="ARBA" id="ARBA00006821"/>
    </source>
</evidence>
<dbReference type="InterPro" id="IPR052046">
    <property type="entry name" value="GH57_Enzymes"/>
</dbReference>
<dbReference type="InterPro" id="IPR011330">
    <property type="entry name" value="Glyco_hydro/deAcase_b/a-brl"/>
</dbReference>
<dbReference type="EMBL" id="CCXY01000183">
    <property type="protein sequence ID" value="CEG12696.1"/>
    <property type="molecule type" value="Genomic_DNA"/>
</dbReference>
<keyword evidence="4" id="KW-0326">Glycosidase</keyword>